<keyword evidence="5" id="KW-1185">Reference proteome</keyword>
<feature type="domain" description="RRM" evidence="3">
    <location>
        <begin position="881"/>
        <end position="955"/>
    </location>
</feature>
<dbReference type="Proteomes" id="UP001610563">
    <property type="component" value="Unassembled WGS sequence"/>
</dbReference>
<evidence type="ECO:0000256" key="2">
    <source>
        <dbReference type="SAM" id="MobiDB-lite"/>
    </source>
</evidence>
<evidence type="ECO:0000259" key="3">
    <source>
        <dbReference type="PROSITE" id="PS50102"/>
    </source>
</evidence>
<proteinExistence type="predicted"/>
<dbReference type="InterPro" id="IPR000504">
    <property type="entry name" value="RRM_dom"/>
</dbReference>
<dbReference type="InterPro" id="IPR035979">
    <property type="entry name" value="RBD_domain_sf"/>
</dbReference>
<feature type="region of interest" description="Disordered" evidence="2">
    <location>
        <begin position="497"/>
        <end position="543"/>
    </location>
</feature>
<dbReference type="InterPro" id="IPR037104">
    <property type="entry name" value="Annexin_sf"/>
</dbReference>
<keyword evidence="1" id="KW-0694">RNA-binding</keyword>
<dbReference type="Gene3D" id="3.30.70.330">
    <property type="match status" value="1"/>
</dbReference>
<evidence type="ECO:0000313" key="4">
    <source>
        <dbReference type="EMBL" id="KAL2785552.1"/>
    </source>
</evidence>
<dbReference type="PANTHER" id="PTHR35391:SF5">
    <property type="entry name" value="DUF6590 DOMAIN-CONTAINING PROTEIN"/>
    <property type="match status" value="1"/>
</dbReference>
<evidence type="ECO:0000256" key="1">
    <source>
        <dbReference type="PROSITE-ProRule" id="PRU00176"/>
    </source>
</evidence>
<dbReference type="Pfam" id="PF26082">
    <property type="entry name" value="zf-C2H2_AcuF"/>
    <property type="match status" value="1"/>
</dbReference>
<accession>A0ABR4FQQ5</accession>
<protein>
    <recommendedName>
        <fullName evidence="3">RRM domain-containing protein</fullName>
    </recommendedName>
</protein>
<feature type="region of interest" description="Disordered" evidence="2">
    <location>
        <begin position="375"/>
        <end position="394"/>
    </location>
</feature>
<dbReference type="SUPFAM" id="SSF54928">
    <property type="entry name" value="RNA-binding domain, RBD"/>
    <property type="match status" value="1"/>
</dbReference>
<dbReference type="PROSITE" id="PS50102">
    <property type="entry name" value="RRM"/>
    <property type="match status" value="1"/>
</dbReference>
<dbReference type="SUPFAM" id="SSF47874">
    <property type="entry name" value="Annexin"/>
    <property type="match status" value="1"/>
</dbReference>
<feature type="compositionally biased region" description="Basic and acidic residues" evidence="2">
    <location>
        <begin position="375"/>
        <end position="384"/>
    </location>
</feature>
<feature type="compositionally biased region" description="Polar residues" evidence="2">
    <location>
        <begin position="445"/>
        <end position="460"/>
    </location>
</feature>
<sequence length="976" mass="108907">MEGATETLASVGQRIRDSFQHLETSEAVNQPTWAKCDNEMQRFELWARNLGLYTGGHSSLDYRFRDAQLLFDHTLSLLSDLARILTQLLRVVEKDKRPDEQEIFDDSEEEDVSSYQGKPLFALLTDNATATVDKLYRLAFKIRNPAMRLGSSRSLRYSEIDKETGVDLIEQFAVLDHQYIRDLFLSYGSSHAENHYLIPRLAKANTRRRQQFRYWKKRREAFELLSLADLVDEDTGVHHQEIPGQQEHLVVPGMEPISFAPSQPSTATWLNAERVRLDDDMSVISTVSFLPSSDDQDTDSVSLPLSPDIGPEVKEFECPYCFTMCPQKLANQKNWETHILRDLRPYICTYQHCKTPDQPYDSLSDWVNHEVHYHGGDGLRDGRGGDGPSQLPPTRDCPFCPEAAVSPFHVASHLHRIATFSLPRSVGDDDVSDGTSASDRVDMNSGESRLSVPSFSSTPKSKVPSDPPDELNRRLEALMQNIQDDETNEALVQKMHPDETGGSHVQSGPSGLGGAAESAVDEEEENPGLGGDAAQPEGETGNNHWPSWLVADIALAISKALSPKDVTDRAPFLRFLPLMDHNAILNLRTEYKKIVQTGGKGVNVAKHIRAKLGRGLFGDACYATALGQWESEVFWITASLDESKSNPDYLDLPFLTASLLDRDDSAILAIKTAFKSKKYNEDLSKFVVGNLRDETLRLAFNVALGGGPDAESGARTVEEDILYLADQLRQYRWDLAITSILVTRAMPDLRSIWQSLKDRYGLDLLREIEANHGMTVAQPLAYVIEGALNRPLRDANMLRDAIGNGQDRLLTAYLVRLHWNPGHFVAVKAEFRQQYGTSVEEAIAEKFPRTDEASDSGDWRDFCIELAMSTNENSGYNPPSDTLHIPNIPSGTSYDELRTLFLAQPGYKGFRMVDGAGSHVKFEDAHTAGKALSNLTGYRLSKSGKIGIRLNFANSADAIRARYGSRRELSHGKDDA</sequence>
<name>A0ABR4FQQ5_9EURO</name>
<dbReference type="Gene3D" id="1.10.220.10">
    <property type="entry name" value="Annexin"/>
    <property type="match status" value="1"/>
</dbReference>
<organism evidence="4 5">
    <name type="scientific">Aspergillus keveii</name>
    <dbReference type="NCBI Taxonomy" id="714993"/>
    <lineage>
        <taxon>Eukaryota</taxon>
        <taxon>Fungi</taxon>
        <taxon>Dikarya</taxon>
        <taxon>Ascomycota</taxon>
        <taxon>Pezizomycotina</taxon>
        <taxon>Eurotiomycetes</taxon>
        <taxon>Eurotiomycetidae</taxon>
        <taxon>Eurotiales</taxon>
        <taxon>Aspergillaceae</taxon>
        <taxon>Aspergillus</taxon>
        <taxon>Aspergillus subgen. Nidulantes</taxon>
    </lineage>
</organism>
<gene>
    <name evidence="4" type="ORF">BJX66DRAFT_342993</name>
</gene>
<dbReference type="InterPro" id="IPR012677">
    <property type="entry name" value="Nucleotide-bd_a/b_plait_sf"/>
</dbReference>
<feature type="region of interest" description="Disordered" evidence="2">
    <location>
        <begin position="424"/>
        <end position="470"/>
    </location>
</feature>
<dbReference type="EMBL" id="JBFTWV010000141">
    <property type="protein sequence ID" value="KAL2785552.1"/>
    <property type="molecule type" value="Genomic_DNA"/>
</dbReference>
<reference evidence="4 5" key="1">
    <citation type="submission" date="2024-07" db="EMBL/GenBank/DDBJ databases">
        <title>Section-level genome sequencing and comparative genomics of Aspergillus sections Usti and Cavernicolus.</title>
        <authorList>
            <consortium name="Lawrence Berkeley National Laboratory"/>
            <person name="Nybo J.L."/>
            <person name="Vesth T.C."/>
            <person name="Theobald S."/>
            <person name="Frisvad J.C."/>
            <person name="Larsen T.O."/>
            <person name="Kjaerboelling I."/>
            <person name="Rothschild-Mancinelli K."/>
            <person name="Lyhne E.K."/>
            <person name="Kogle M.E."/>
            <person name="Barry K."/>
            <person name="Clum A."/>
            <person name="Na H."/>
            <person name="Ledsgaard L."/>
            <person name="Lin J."/>
            <person name="Lipzen A."/>
            <person name="Kuo A."/>
            <person name="Riley R."/>
            <person name="Mondo S."/>
            <person name="Labutti K."/>
            <person name="Haridas S."/>
            <person name="Pangalinan J."/>
            <person name="Salamov A.A."/>
            <person name="Simmons B.A."/>
            <person name="Magnuson J.K."/>
            <person name="Chen J."/>
            <person name="Drula E."/>
            <person name="Henrissat B."/>
            <person name="Wiebenga A."/>
            <person name="Lubbers R.J."/>
            <person name="Gomes A.C."/>
            <person name="Makela M.R."/>
            <person name="Stajich J."/>
            <person name="Grigoriev I.V."/>
            <person name="Mortensen U.H."/>
            <person name="De Vries R.P."/>
            <person name="Baker S.E."/>
            <person name="Andersen M.R."/>
        </authorList>
    </citation>
    <scope>NUCLEOTIDE SEQUENCE [LARGE SCALE GENOMIC DNA]</scope>
    <source>
        <strain evidence="4 5">CBS 209.92</strain>
    </source>
</reference>
<dbReference type="PANTHER" id="PTHR35391">
    <property type="entry name" value="C2H2-TYPE DOMAIN-CONTAINING PROTEIN-RELATED"/>
    <property type="match status" value="1"/>
</dbReference>
<evidence type="ECO:0000313" key="5">
    <source>
        <dbReference type="Proteomes" id="UP001610563"/>
    </source>
</evidence>
<comment type="caution">
    <text evidence="4">The sequence shown here is derived from an EMBL/GenBank/DDBJ whole genome shotgun (WGS) entry which is preliminary data.</text>
</comment>
<dbReference type="InterPro" id="IPR058925">
    <property type="entry name" value="zf-C2H2_AcuF"/>
</dbReference>